<keyword evidence="4" id="KW-1185">Reference proteome</keyword>
<reference evidence="3 4" key="1">
    <citation type="journal article" date="2023" name="Plants (Basel)">
        <title>Bridging the Gap: Combining Genomics and Transcriptomics Approaches to Understand Stylosanthes scabra, an Orphan Legume from the Brazilian Caatinga.</title>
        <authorList>
            <person name="Ferreira-Neto J.R.C."/>
            <person name="da Silva M.D."/>
            <person name="Binneck E."/>
            <person name="de Melo N.F."/>
            <person name="da Silva R.H."/>
            <person name="de Melo A.L.T.M."/>
            <person name="Pandolfi V."/>
            <person name="Bustamante F.O."/>
            <person name="Brasileiro-Vidal A.C."/>
            <person name="Benko-Iseppon A.M."/>
        </authorList>
    </citation>
    <scope>NUCLEOTIDE SEQUENCE [LARGE SCALE GENOMIC DNA]</scope>
    <source>
        <tissue evidence="3">Leaves</tissue>
    </source>
</reference>
<name>A0ABU6Q9I3_9FABA</name>
<keyword evidence="2" id="KW-0472">Membrane</keyword>
<gene>
    <name evidence="3" type="ORF">PIB30_022594</name>
</gene>
<organism evidence="3 4">
    <name type="scientific">Stylosanthes scabra</name>
    <dbReference type="NCBI Taxonomy" id="79078"/>
    <lineage>
        <taxon>Eukaryota</taxon>
        <taxon>Viridiplantae</taxon>
        <taxon>Streptophyta</taxon>
        <taxon>Embryophyta</taxon>
        <taxon>Tracheophyta</taxon>
        <taxon>Spermatophyta</taxon>
        <taxon>Magnoliopsida</taxon>
        <taxon>eudicotyledons</taxon>
        <taxon>Gunneridae</taxon>
        <taxon>Pentapetalae</taxon>
        <taxon>rosids</taxon>
        <taxon>fabids</taxon>
        <taxon>Fabales</taxon>
        <taxon>Fabaceae</taxon>
        <taxon>Papilionoideae</taxon>
        <taxon>50 kb inversion clade</taxon>
        <taxon>dalbergioids sensu lato</taxon>
        <taxon>Dalbergieae</taxon>
        <taxon>Pterocarpus clade</taxon>
        <taxon>Stylosanthes</taxon>
    </lineage>
</organism>
<sequence length="236" mass="25819">MVGACSQQLEVERTLWNPLSPGSQLMDQGTILSSCREALTLIGRGVRIAVTDLTPFLLIQPMGDRQLSPRSPTGLPASPSPPSTTSLKDADLEVGGGGSGRGPCCRAHRYATAVLHHRGWILESPTSTSPITAISSSTLLGISFRYCDLKLWNGTVEAFSFRDFIHSAALESFTVASSSINLKVLILFNSNRVLSFVLSEPFKRLSLCIYWVCVICLSVLFVYDISKNSRVEREFF</sequence>
<dbReference type="EMBL" id="JASCZI010000077">
    <property type="protein sequence ID" value="MED6108315.1"/>
    <property type="molecule type" value="Genomic_DNA"/>
</dbReference>
<protein>
    <submittedName>
        <fullName evidence="3">Uncharacterized protein</fullName>
    </submittedName>
</protein>
<keyword evidence="2" id="KW-1133">Transmembrane helix</keyword>
<accession>A0ABU6Q9I3</accession>
<keyword evidence="2" id="KW-0812">Transmembrane</keyword>
<proteinExistence type="predicted"/>
<feature type="transmembrane region" description="Helical" evidence="2">
    <location>
        <begin position="209"/>
        <end position="226"/>
    </location>
</feature>
<evidence type="ECO:0000256" key="2">
    <source>
        <dbReference type="SAM" id="Phobius"/>
    </source>
</evidence>
<evidence type="ECO:0000256" key="1">
    <source>
        <dbReference type="SAM" id="MobiDB-lite"/>
    </source>
</evidence>
<comment type="caution">
    <text evidence="3">The sequence shown here is derived from an EMBL/GenBank/DDBJ whole genome shotgun (WGS) entry which is preliminary data.</text>
</comment>
<feature type="region of interest" description="Disordered" evidence="1">
    <location>
        <begin position="64"/>
        <end position="100"/>
    </location>
</feature>
<dbReference type="Proteomes" id="UP001341840">
    <property type="component" value="Unassembled WGS sequence"/>
</dbReference>
<evidence type="ECO:0000313" key="3">
    <source>
        <dbReference type="EMBL" id="MED6108315.1"/>
    </source>
</evidence>
<evidence type="ECO:0000313" key="4">
    <source>
        <dbReference type="Proteomes" id="UP001341840"/>
    </source>
</evidence>